<keyword evidence="1" id="KW-0175">Coiled coil</keyword>
<gene>
    <name evidence="2" type="ORF">NCTC12224_00188</name>
</gene>
<evidence type="ECO:0000313" key="2">
    <source>
        <dbReference type="EMBL" id="SUN58164.1"/>
    </source>
</evidence>
<evidence type="ECO:0000256" key="1">
    <source>
        <dbReference type="SAM" id="Coils"/>
    </source>
</evidence>
<dbReference type="AlphaFoldDB" id="A0A380K047"/>
<proteinExistence type="predicted"/>
<organism evidence="2 3">
    <name type="scientific">Streptococcus hyointestinalis</name>
    <dbReference type="NCBI Taxonomy" id="1337"/>
    <lineage>
        <taxon>Bacteria</taxon>
        <taxon>Bacillati</taxon>
        <taxon>Bacillota</taxon>
        <taxon>Bacilli</taxon>
        <taxon>Lactobacillales</taxon>
        <taxon>Streptococcaceae</taxon>
        <taxon>Streptococcus</taxon>
    </lineage>
</organism>
<feature type="coiled-coil region" evidence="1">
    <location>
        <begin position="16"/>
        <end position="43"/>
    </location>
</feature>
<keyword evidence="3" id="KW-1185">Reference proteome</keyword>
<accession>A0A380K047</accession>
<sequence>MTNAALKNLFIPLLCYNSSNKTVEEILMTIEELKQQTLELDDKLVFEAYSNEKDFVQRDFLEAILIYKMQTRQREVIQSEEFTI</sequence>
<dbReference type="EMBL" id="UHFN01000002">
    <property type="protein sequence ID" value="SUN58164.1"/>
    <property type="molecule type" value="Genomic_DNA"/>
</dbReference>
<dbReference type="Proteomes" id="UP000254924">
    <property type="component" value="Unassembled WGS sequence"/>
</dbReference>
<reference evidence="2 3" key="1">
    <citation type="submission" date="2018-06" db="EMBL/GenBank/DDBJ databases">
        <authorList>
            <consortium name="Pathogen Informatics"/>
            <person name="Doyle S."/>
        </authorList>
    </citation>
    <scope>NUCLEOTIDE SEQUENCE [LARGE SCALE GENOMIC DNA]</scope>
    <source>
        <strain evidence="2 3">NCTC12224</strain>
    </source>
</reference>
<evidence type="ECO:0000313" key="3">
    <source>
        <dbReference type="Proteomes" id="UP000254924"/>
    </source>
</evidence>
<name>A0A380K047_9STRE</name>
<protein>
    <submittedName>
        <fullName evidence="2">Uncharacterized protein</fullName>
    </submittedName>
</protein>